<sequence>MPPTRNKNAKSSIEIEGRIELAISTLKKQEISSIAEAARLFNVPYTTLYHRANGRPARISLRANSTKLTETEEDQLVQWILDLAKQGIPPGPASVENMANHLLAIRDPTSPPPRVGKNWVSNLIKRRTELKCCYSRPYNCDRAKCDDRKVIQQLDIQLRTPTPPASQSSNSRQLHTQVDKIKNLMGQELESSPQGLMEGFDQIIKACEYGMVNATIMKKQYQDIFATHEKEKQKCTRSKR</sequence>
<dbReference type="OrthoDB" id="4225981at2759"/>
<dbReference type="InterPro" id="IPR007889">
    <property type="entry name" value="HTH_Psq"/>
</dbReference>
<dbReference type="Pfam" id="PF03221">
    <property type="entry name" value="HTH_Tnp_Tc5"/>
    <property type="match status" value="1"/>
</dbReference>
<accession>A0A0J6FPZ6</accession>
<dbReference type="Proteomes" id="UP000054567">
    <property type="component" value="Unassembled WGS sequence"/>
</dbReference>
<reference evidence="5" key="3">
    <citation type="journal article" date="2010" name="Genome Res.">
        <title>Population genomic sequencing of Coccidioides fungi reveals recent hybridization and transposon control.</title>
        <authorList>
            <person name="Neafsey D.E."/>
            <person name="Barker B.M."/>
            <person name="Sharpton T.J."/>
            <person name="Stajich J.E."/>
            <person name="Park D.J."/>
            <person name="Whiston E."/>
            <person name="Hung C.-Y."/>
            <person name="McMahan C."/>
            <person name="White J."/>
            <person name="Sykes S."/>
            <person name="Heiman D."/>
            <person name="Young S."/>
            <person name="Zeng Q."/>
            <person name="Abouelleil A."/>
            <person name="Aftuck L."/>
            <person name="Bessette D."/>
            <person name="Brown A."/>
            <person name="FitzGerald M."/>
            <person name="Lui A."/>
            <person name="Macdonald J.P."/>
            <person name="Priest M."/>
            <person name="Orbach M.J."/>
            <person name="Galgiani J.N."/>
            <person name="Kirkland T.N."/>
            <person name="Cole G.T."/>
            <person name="Birren B.W."/>
            <person name="Henn M.R."/>
            <person name="Taylor J.W."/>
            <person name="Rounsley S.D."/>
        </authorList>
    </citation>
    <scope>NUCLEOTIDE SEQUENCE [LARGE SCALE GENOMIC DNA]</scope>
    <source>
        <strain evidence="5">RMSCC 3488</strain>
    </source>
</reference>
<dbReference type="GO" id="GO:0003677">
    <property type="term" value="F:DNA binding"/>
    <property type="evidence" value="ECO:0007669"/>
    <property type="project" value="UniProtKB-KW"/>
</dbReference>
<evidence type="ECO:0000256" key="1">
    <source>
        <dbReference type="ARBA" id="ARBA00023125"/>
    </source>
</evidence>
<reference evidence="4 5" key="1">
    <citation type="submission" date="2007-06" db="EMBL/GenBank/DDBJ databases">
        <title>The Genome Sequence of Coccidioides posadasii RMSCC_3488.</title>
        <authorList>
            <consortium name="Coccidioides Genome Resources Consortium"/>
            <consortium name="The Broad Institute Genome Sequencing Platform"/>
            <person name="Henn M.R."/>
            <person name="Sykes S."/>
            <person name="Young S."/>
            <person name="Jaffe D."/>
            <person name="Berlin A."/>
            <person name="Alvarez P."/>
            <person name="Butler J."/>
            <person name="Gnerre S."/>
            <person name="Grabherr M."/>
            <person name="Mauceli E."/>
            <person name="Brockman W."/>
            <person name="Kodira C."/>
            <person name="Alvarado L."/>
            <person name="Zeng Q."/>
            <person name="Crawford M."/>
            <person name="Antoine C."/>
            <person name="Devon K."/>
            <person name="Galgiani J."/>
            <person name="Orsborn K."/>
            <person name="Lewis M.L."/>
            <person name="Nusbaum C."/>
            <person name="Galagan J."/>
            <person name="Birren B."/>
        </authorList>
    </citation>
    <scope>NUCLEOTIDE SEQUENCE [LARGE SCALE GENOMIC DNA]</scope>
    <source>
        <strain evidence="4 5">RMSCC 3488</strain>
    </source>
</reference>
<dbReference type="VEuPathDB" id="FungiDB:CPAG_07837"/>
<gene>
    <name evidence="4" type="ORF">CPAG_07837</name>
</gene>
<name>A0A0J6FPZ6_COCPO</name>
<dbReference type="SUPFAM" id="SSF46689">
    <property type="entry name" value="Homeodomain-like"/>
    <property type="match status" value="1"/>
</dbReference>
<dbReference type="Gene3D" id="1.10.10.60">
    <property type="entry name" value="Homeodomain-like"/>
    <property type="match status" value="1"/>
</dbReference>
<feature type="domain" description="HTH CENPB-type" evidence="3">
    <location>
        <begin position="60"/>
        <end position="133"/>
    </location>
</feature>
<dbReference type="InterPro" id="IPR009057">
    <property type="entry name" value="Homeodomain-like_sf"/>
</dbReference>
<protein>
    <recommendedName>
        <fullName evidence="3">HTH CENPB-type domain-containing protein</fullName>
    </recommendedName>
</protein>
<evidence type="ECO:0000313" key="4">
    <source>
        <dbReference type="EMBL" id="KMM71530.1"/>
    </source>
</evidence>
<dbReference type="PROSITE" id="PS51253">
    <property type="entry name" value="HTH_CENPB"/>
    <property type="match status" value="1"/>
</dbReference>
<keyword evidence="1" id="KW-0238">DNA-binding</keyword>
<proteinExistence type="predicted"/>
<evidence type="ECO:0000313" key="5">
    <source>
        <dbReference type="Proteomes" id="UP000054567"/>
    </source>
</evidence>
<dbReference type="AlphaFoldDB" id="A0A0J6FPZ6"/>
<keyword evidence="2" id="KW-0539">Nucleus</keyword>
<dbReference type="EMBL" id="DS268113">
    <property type="protein sequence ID" value="KMM71530.1"/>
    <property type="molecule type" value="Genomic_DNA"/>
</dbReference>
<evidence type="ECO:0000259" key="3">
    <source>
        <dbReference type="PROSITE" id="PS51253"/>
    </source>
</evidence>
<dbReference type="InterPro" id="IPR006600">
    <property type="entry name" value="HTH_CenpB_DNA-bd_dom"/>
</dbReference>
<dbReference type="Pfam" id="PF05225">
    <property type="entry name" value="HTH_psq"/>
    <property type="match status" value="1"/>
</dbReference>
<organism evidence="4 5">
    <name type="scientific">Coccidioides posadasii RMSCC 3488</name>
    <dbReference type="NCBI Taxonomy" id="454284"/>
    <lineage>
        <taxon>Eukaryota</taxon>
        <taxon>Fungi</taxon>
        <taxon>Dikarya</taxon>
        <taxon>Ascomycota</taxon>
        <taxon>Pezizomycotina</taxon>
        <taxon>Eurotiomycetes</taxon>
        <taxon>Eurotiomycetidae</taxon>
        <taxon>Onygenales</taxon>
        <taxon>Onygenaceae</taxon>
        <taxon>Coccidioides</taxon>
    </lineage>
</organism>
<evidence type="ECO:0000256" key="2">
    <source>
        <dbReference type="ARBA" id="ARBA00023242"/>
    </source>
</evidence>
<reference evidence="5" key="2">
    <citation type="journal article" date="2009" name="Genome Res.">
        <title>Comparative genomic analyses of the human fungal pathogens Coccidioides and their relatives.</title>
        <authorList>
            <person name="Sharpton T.J."/>
            <person name="Stajich J.E."/>
            <person name="Rounsley S.D."/>
            <person name="Gardner M.J."/>
            <person name="Wortman J.R."/>
            <person name="Jordar V.S."/>
            <person name="Maiti R."/>
            <person name="Kodira C.D."/>
            <person name="Neafsey D.E."/>
            <person name="Zeng Q."/>
            <person name="Hung C.-Y."/>
            <person name="McMahan C."/>
            <person name="Muszewska A."/>
            <person name="Grynberg M."/>
            <person name="Mandel M.A."/>
            <person name="Kellner E.M."/>
            <person name="Barker B.M."/>
            <person name="Galgiani J.N."/>
            <person name="Orbach M.J."/>
            <person name="Kirkland T.N."/>
            <person name="Cole G.T."/>
            <person name="Henn M.R."/>
            <person name="Birren B.W."/>
            <person name="Taylor J.W."/>
        </authorList>
    </citation>
    <scope>NUCLEOTIDE SEQUENCE [LARGE SCALE GENOMIC DNA]</scope>
    <source>
        <strain evidence="5">RMSCC 3488</strain>
    </source>
</reference>